<dbReference type="AlphaFoldDB" id="A0A482VUE7"/>
<comment type="caution">
    <text evidence="12">The sequence shown here is derived from an EMBL/GenBank/DDBJ whole genome shotgun (WGS) entry which is preliminary data.</text>
</comment>
<accession>A0A482VUE7</accession>
<evidence type="ECO:0000313" key="12">
    <source>
        <dbReference type="EMBL" id="RZC36346.1"/>
    </source>
</evidence>
<dbReference type="Proteomes" id="UP000292052">
    <property type="component" value="Unassembled WGS sequence"/>
</dbReference>
<dbReference type="Pfam" id="PF00294">
    <property type="entry name" value="PfkB"/>
    <property type="match status" value="1"/>
</dbReference>
<dbReference type="EMBL" id="QDEB01062994">
    <property type="protein sequence ID" value="RZC36346.1"/>
    <property type="molecule type" value="Genomic_DNA"/>
</dbReference>
<evidence type="ECO:0000313" key="13">
    <source>
        <dbReference type="Proteomes" id="UP000292052"/>
    </source>
</evidence>
<evidence type="ECO:0000256" key="9">
    <source>
        <dbReference type="PIRSR" id="PIRSR601805-1"/>
    </source>
</evidence>
<keyword evidence="10" id="KW-0460">Magnesium</keyword>
<evidence type="ECO:0000256" key="7">
    <source>
        <dbReference type="ARBA" id="ARBA00022777"/>
    </source>
</evidence>
<reference evidence="12 13" key="1">
    <citation type="submission" date="2017-03" db="EMBL/GenBank/DDBJ databases">
        <title>Genome of the blue death feigning beetle - Asbolus verrucosus.</title>
        <authorList>
            <person name="Rider S.D."/>
        </authorList>
    </citation>
    <scope>NUCLEOTIDE SEQUENCE [LARGE SCALE GENOMIC DNA]</scope>
    <source>
        <strain evidence="12">Butters</strain>
        <tissue evidence="12">Head and leg muscle</tissue>
    </source>
</reference>
<keyword evidence="10" id="KW-0539">Nucleus</keyword>
<evidence type="ECO:0000259" key="11">
    <source>
        <dbReference type="Pfam" id="PF00294"/>
    </source>
</evidence>
<evidence type="ECO:0000256" key="3">
    <source>
        <dbReference type="ARBA" id="ARBA00012119"/>
    </source>
</evidence>
<dbReference type="STRING" id="1661398.A0A482VUE7"/>
<dbReference type="PANTHER" id="PTHR45769">
    <property type="entry name" value="ADENOSINE KINASE"/>
    <property type="match status" value="1"/>
</dbReference>
<comment type="similarity">
    <text evidence="2 10">Belongs to the carbohydrate kinase PfkB family.</text>
</comment>
<dbReference type="EC" id="2.7.1.20" evidence="3 10"/>
<evidence type="ECO:0000256" key="6">
    <source>
        <dbReference type="ARBA" id="ARBA00022741"/>
    </source>
</evidence>
<protein>
    <recommendedName>
        <fullName evidence="3 10">Adenosine kinase</fullName>
        <shortName evidence="10">AK</shortName>
        <ecNumber evidence="3 10">2.7.1.20</ecNumber>
    </recommendedName>
    <alternativeName>
        <fullName evidence="10">Adenosine 5'-phosphotransferase</fullName>
    </alternativeName>
</protein>
<keyword evidence="6 10" id="KW-0547">Nucleotide-binding</keyword>
<dbReference type="InterPro" id="IPR002173">
    <property type="entry name" value="Carboh/pur_kinase_PfkB_CS"/>
</dbReference>
<dbReference type="GO" id="GO:0006144">
    <property type="term" value="P:purine nucleobase metabolic process"/>
    <property type="evidence" value="ECO:0007669"/>
    <property type="project" value="TreeGrafter"/>
</dbReference>
<dbReference type="InterPro" id="IPR001805">
    <property type="entry name" value="Adenokinase"/>
</dbReference>
<comment type="subunit">
    <text evidence="10">Monomer.</text>
</comment>
<keyword evidence="13" id="KW-1185">Reference proteome</keyword>
<comment type="catalytic activity">
    <reaction evidence="10">
        <text>adenosine + ATP = AMP + ADP + H(+)</text>
        <dbReference type="Rhea" id="RHEA:20824"/>
        <dbReference type="ChEBI" id="CHEBI:15378"/>
        <dbReference type="ChEBI" id="CHEBI:16335"/>
        <dbReference type="ChEBI" id="CHEBI:30616"/>
        <dbReference type="ChEBI" id="CHEBI:456215"/>
        <dbReference type="ChEBI" id="CHEBI:456216"/>
        <dbReference type="EC" id="2.7.1.20"/>
    </reaction>
</comment>
<evidence type="ECO:0000256" key="5">
    <source>
        <dbReference type="ARBA" id="ARBA00022726"/>
    </source>
</evidence>
<dbReference type="PRINTS" id="PR00989">
    <property type="entry name" value="ADENOKINASE"/>
</dbReference>
<feature type="domain" description="Carbohydrate kinase PfkB" evidence="11">
    <location>
        <begin position="86"/>
        <end position="346"/>
    </location>
</feature>
<dbReference type="GO" id="GO:0004001">
    <property type="term" value="F:adenosine kinase activity"/>
    <property type="evidence" value="ECO:0007669"/>
    <property type="project" value="UniProtKB-UniRule"/>
</dbReference>
<dbReference type="SUPFAM" id="SSF53613">
    <property type="entry name" value="Ribokinase-like"/>
    <property type="match status" value="1"/>
</dbReference>
<gene>
    <name evidence="12" type="ORF">BDFB_012931</name>
</gene>
<dbReference type="UniPathway" id="UPA00588">
    <property type="reaction ID" value="UER00659"/>
</dbReference>
<dbReference type="GO" id="GO:0005524">
    <property type="term" value="F:ATP binding"/>
    <property type="evidence" value="ECO:0007669"/>
    <property type="project" value="UniProtKB-UniRule"/>
</dbReference>
<proteinExistence type="inferred from homology"/>
<dbReference type="InterPro" id="IPR029056">
    <property type="entry name" value="Ribokinase-like"/>
</dbReference>
<comment type="subcellular location">
    <subcellularLocation>
        <location evidence="10">Nucleus</location>
    </subcellularLocation>
</comment>
<dbReference type="InterPro" id="IPR011611">
    <property type="entry name" value="PfkB_dom"/>
</dbReference>
<dbReference type="GO" id="GO:0005829">
    <property type="term" value="C:cytosol"/>
    <property type="evidence" value="ECO:0007669"/>
    <property type="project" value="TreeGrafter"/>
</dbReference>
<comment type="cofactor">
    <cofactor evidence="10">
        <name>Mg(2+)</name>
        <dbReference type="ChEBI" id="CHEBI:18420"/>
    </cofactor>
    <text evidence="10">Binds 3 Mg(2+) ions per subunit.</text>
</comment>
<dbReference type="PROSITE" id="PS00584">
    <property type="entry name" value="PFKB_KINASES_2"/>
    <property type="match status" value="1"/>
</dbReference>
<name>A0A482VUE7_ASBVE</name>
<dbReference type="Gene3D" id="3.30.1110.10">
    <property type="match status" value="1"/>
</dbReference>
<evidence type="ECO:0000256" key="2">
    <source>
        <dbReference type="ARBA" id="ARBA00010688"/>
    </source>
</evidence>
<comment type="pathway">
    <text evidence="1 10">Purine metabolism; AMP biosynthesis via salvage pathway; AMP from adenosine: step 1/1.</text>
</comment>
<evidence type="ECO:0000256" key="4">
    <source>
        <dbReference type="ARBA" id="ARBA00022679"/>
    </source>
</evidence>
<keyword evidence="5 10" id="KW-0660">Purine salvage</keyword>
<evidence type="ECO:0000256" key="8">
    <source>
        <dbReference type="ARBA" id="ARBA00022840"/>
    </source>
</evidence>
<feature type="non-terminal residue" evidence="12">
    <location>
        <position position="1"/>
    </location>
</feature>
<keyword evidence="4 10" id="KW-0808">Transferase</keyword>
<dbReference type="PANTHER" id="PTHR45769:SF3">
    <property type="entry name" value="ADENOSINE KINASE"/>
    <property type="match status" value="1"/>
</dbReference>
<evidence type="ECO:0000256" key="10">
    <source>
        <dbReference type="RuleBase" id="RU368116"/>
    </source>
</evidence>
<organism evidence="12 13">
    <name type="scientific">Asbolus verrucosus</name>
    <name type="common">Desert ironclad beetle</name>
    <dbReference type="NCBI Taxonomy" id="1661398"/>
    <lineage>
        <taxon>Eukaryota</taxon>
        <taxon>Metazoa</taxon>
        <taxon>Ecdysozoa</taxon>
        <taxon>Arthropoda</taxon>
        <taxon>Hexapoda</taxon>
        <taxon>Insecta</taxon>
        <taxon>Pterygota</taxon>
        <taxon>Neoptera</taxon>
        <taxon>Endopterygota</taxon>
        <taxon>Coleoptera</taxon>
        <taxon>Polyphaga</taxon>
        <taxon>Cucujiformia</taxon>
        <taxon>Tenebrionidae</taxon>
        <taxon>Pimeliinae</taxon>
        <taxon>Asbolus</taxon>
    </lineage>
</organism>
<keyword evidence="7 10" id="KW-0418">Kinase</keyword>
<keyword evidence="8 10" id="KW-0067">ATP-binding</keyword>
<dbReference type="GO" id="GO:0005634">
    <property type="term" value="C:nucleus"/>
    <property type="evidence" value="ECO:0007669"/>
    <property type="project" value="UniProtKB-SubCell"/>
</dbReference>
<feature type="active site" description="Proton acceptor" evidence="9">
    <location>
        <position position="318"/>
    </location>
</feature>
<sequence>HSSDELQPPLIVATFIKLFAETDLKVNLFLDTSSISCVFRKTFVVFIGSPLMDIVARVDDRFLSRYSLQPDNAYSVDETNRNIFEEIKNNKTQIGGSVTNSVRVFRKLKDFPVAYLGSIGRDSYGQLIKRKLELEGIGSDLMEIQTENTGKVAVLLRGKARTLVTDLGASRVFPADEKMWKKIREASHIYLSAFFIGVSFATITRIVEDGGKTIAINLGAPFLCAKYPEEVTYLYSNSSLVFGNEAEHRAFARLHNVAHKDLAEAVVGTNNSHGGESRVVVVTRGDKSVLVVRNGECEEFEVEPLDQSKIVDSNGAGDAFVGGFLSRYVAGESVANCVRCGIRVAQSKLCGGDFRDYATV</sequence>
<evidence type="ECO:0000256" key="1">
    <source>
        <dbReference type="ARBA" id="ARBA00004801"/>
    </source>
</evidence>
<dbReference type="GO" id="GO:0044209">
    <property type="term" value="P:AMP salvage"/>
    <property type="evidence" value="ECO:0007669"/>
    <property type="project" value="UniProtKB-UniRule"/>
</dbReference>
<dbReference type="Gene3D" id="3.40.1190.20">
    <property type="match status" value="1"/>
</dbReference>
<dbReference type="CDD" id="cd01168">
    <property type="entry name" value="adenosine_kinase"/>
    <property type="match status" value="1"/>
</dbReference>
<comment type="function">
    <text evidence="10">ATP dependent phosphorylation of adenosine and other related nucleoside analogs to monophosphate derivatives.</text>
</comment>
<dbReference type="OrthoDB" id="432447at2759"/>
<dbReference type="GO" id="GO:0006166">
    <property type="term" value="P:purine ribonucleoside salvage"/>
    <property type="evidence" value="ECO:0007669"/>
    <property type="project" value="UniProtKB-KW"/>
</dbReference>